<protein>
    <submittedName>
        <fullName evidence="11">Na(+)/H(+) antiporter subunit D</fullName>
    </submittedName>
</protein>
<feature type="transmembrane region" description="Helical" evidence="8">
    <location>
        <begin position="209"/>
        <end position="230"/>
    </location>
</feature>
<evidence type="ECO:0000313" key="12">
    <source>
        <dbReference type="Proteomes" id="UP000318053"/>
    </source>
</evidence>
<dbReference type="InterPro" id="IPR050586">
    <property type="entry name" value="CPA3_Na-H_Antiporter_D"/>
</dbReference>
<accession>A0A5C5XYN3</accession>
<evidence type="ECO:0000259" key="10">
    <source>
        <dbReference type="Pfam" id="PF00662"/>
    </source>
</evidence>
<name>A0A5C5XYN3_9BACT</name>
<evidence type="ECO:0000256" key="4">
    <source>
        <dbReference type="ARBA" id="ARBA00022692"/>
    </source>
</evidence>
<sequence>MAPETLIGISLGLPLVAVVLVVLFGRMPNLRDGCSGVVAGLVFISTVWLSTTVFSGGRPQWSLGEMLPGFEIAFRVEPLGMLFALVAAGLWILTTAYAVGYMRGHHEQHQTRFFVCFAIAIFAALAAAFSANLFTLFVAYELMTISTYPLVTHHGTREACRGGRVYLGILLSTSIGLFMLAIVWTWSLAGTLDFRIGGILSEAVASGRISQTGLGILIGLFTFGIGKAALMPFHRWLPAAMVAPTPVSALLHAVAVVKVGVFSVLKICIYIFGLELLRESGVSLYLAYVAGFTLVVASLVAMTKDNLKARLAYSTIGQLAYITLGAMLATPNSVIGGGMHIAMHAVGKITLFFCAGAIYVAAHKKNISELDGLGRKMPLTFAAFLIASVSIIGLPPGGGAWSKWFLAIGTVETHQYWLTAALMVSSLLNIAYLVPIPIRAFMKSPSSSTDGETTAKSSWFSEMQEAPLLCVVPLCITAIGSVALFFAAQWIYEILLPVTESASAMMNIPGSTPGATK</sequence>
<gene>
    <name evidence="11" type="primary">mrpD</name>
    <name evidence="11" type="ORF">CA85_26790</name>
</gene>
<evidence type="ECO:0000313" key="11">
    <source>
        <dbReference type="EMBL" id="TWT66582.1"/>
    </source>
</evidence>
<comment type="caution">
    <text evidence="11">The sequence shown here is derived from an EMBL/GenBank/DDBJ whole genome shotgun (WGS) entry which is preliminary data.</text>
</comment>
<feature type="transmembrane region" description="Helical" evidence="8">
    <location>
        <begin position="78"/>
        <end position="101"/>
    </location>
</feature>
<feature type="transmembrane region" description="Helical" evidence="8">
    <location>
        <begin position="284"/>
        <end position="302"/>
    </location>
</feature>
<feature type="transmembrane region" description="Helical" evidence="8">
    <location>
        <begin position="373"/>
        <end position="394"/>
    </location>
</feature>
<feature type="transmembrane region" description="Helical" evidence="8">
    <location>
        <begin position="37"/>
        <end position="58"/>
    </location>
</feature>
<evidence type="ECO:0000256" key="5">
    <source>
        <dbReference type="ARBA" id="ARBA00022989"/>
    </source>
</evidence>
<dbReference type="PANTHER" id="PTHR42703">
    <property type="entry name" value="NADH DEHYDROGENASE"/>
    <property type="match status" value="1"/>
</dbReference>
<dbReference type="InterPro" id="IPR001516">
    <property type="entry name" value="Proton_antipo_N"/>
</dbReference>
<evidence type="ECO:0000256" key="3">
    <source>
        <dbReference type="ARBA" id="ARBA00022475"/>
    </source>
</evidence>
<keyword evidence="6 8" id="KW-0472">Membrane</keyword>
<dbReference type="AlphaFoldDB" id="A0A5C5XYN3"/>
<dbReference type="Proteomes" id="UP000318053">
    <property type="component" value="Unassembled WGS sequence"/>
</dbReference>
<feature type="transmembrane region" description="Helical" evidence="8">
    <location>
        <begin position="113"/>
        <end position="131"/>
    </location>
</feature>
<keyword evidence="5 8" id="KW-1133">Transmembrane helix</keyword>
<dbReference type="GO" id="GO:0005886">
    <property type="term" value="C:plasma membrane"/>
    <property type="evidence" value="ECO:0007669"/>
    <property type="project" value="UniProtKB-SubCell"/>
</dbReference>
<evidence type="ECO:0000259" key="9">
    <source>
        <dbReference type="Pfam" id="PF00361"/>
    </source>
</evidence>
<evidence type="ECO:0000256" key="6">
    <source>
        <dbReference type="ARBA" id="ARBA00023136"/>
    </source>
</evidence>
<keyword evidence="4 7" id="KW-0812">Transmembrane</keyword>
<reference evidence="11 12" key="1">
    <citation type="submission" date="2019-02" db="EMBL/GenBank/DDBJ databases">
        <title>Deep-cultivation of Planctomycetes and their phenomic and genomic characterization uncovers novel biology.</title>
        <authorList>
            <person name="Wiegand S."/>
            <person name="Jogler M."/>
            <person name="Boedeker C."/>
            <person name="Pinto D."/>
            <person name="Vollmers J."/>
            <person name="Rivas-Marin E."/>
            <person name="Kohn T."/>
            <person name="Peeters S.H."/>
            <person name="Heuer A."/>
            <person name="Rast P."/>
            <person name="Oberbeckmann S."/>
            <person name="Bunk B."/>
            <person name="Jeske O."/>
            <person name="Meyerdierks A."/>
            <person name="Storesund J.E."/>
            <person name="Kallscheuer N."/>
            <person name="Luecker S."/>
            <person name="Lage O.M."/>
            <person name="Pohl T."/>
            <person name="Merkel B.J."/>
            <person name="Hornburger P."/>
            <person name="Mueller R.-W."/>
            <person name="Bruemmer F."/>
            <person name="Labrenz M."/>
            <person name="Spormann A.M."/>
            <person name="Op Den Camp H."/>
            <person name="Overmann J."/>
            <person name="Amann R."/>
            <person name="Jetten M.S.M."/>
            <person name="Mascher T."/>
            <person name="Medema M.H."/>
            <person name="Devos D.P."/>
            <person name="Kaster A.-K."/>
            <person name="Ovreas L."/>
            <person name="Rohde M."/>
            <person name="Galperin M.Y."/>
            <person name="Jogler C."/>
        </authorList>
    </citation>
    <scope>NUCLEOTIDE SEQUENCE [LARGE SCALE GENOMIC DNA]</scope>
    <source>
        <strain evidence="11 12">CA85</strain>
    </source>
</reference>
<dbReference type="PANTHER" id="PTHR42703:SF1">
    <property type="entry name" value="NA(+)_H(+) ANTIPORTER SUBUNIT D1"/>
    <property type="match status" value="1"/>
</dbReference>
<keyword evidence="3" id="KW-1003">Cell membrane</keyword>
<dbReference type="Pfam" id="PF00662">
    <property type="entry name" value="Proton_antipo_N"/>
    <property type="match status" value="1"/>
</dbReference>
<comment type="similarity">
    <text evidence="2">Belongs to the CPA3 antiporters (TC 2.A.63) subunit D family.</text>
</comment>
<comment type="subcellular location">
    <subcellularLocation>
        <location evidence="1">Cell membrane</location>
        <topology evidence="1">Multi-pass membrane protein</topology>
    </subcellularLocation>
    <subcellularLocation>
        <location evidence="7">Membrane</location>
        <topology evidence="7">Multi-pass membrane protein</topology>
    </subcellularLocation>
</comment>
<feature type="transmembrane region" description="Helical" evidence="8">
    <location>
        <begin position="250"/>
        <end position="272"/>
    </location>
</feature>
<feature type="transmembrane region" description="Helical" evidence="8">
    <location>
        <begin position="6"/>
        <end position="25"/>
    </location>
</feature>
<organism evidence="11 12">
    <name type="scientific">Allorhodopirellula solitaria</name>
    <dbReference type="NCBI Taxonomy" id="2527987"/>
    <lineage>
        <taxon>Bacteria</taxon>
        <taxon>Pseudomonadati</taxon>
        <taxon>Planctomycetota</taxon>
        <taxon>Planctomycetia</taxon>
        <taxon>Pirellulales</taxon>
        <taxon>Pirellulaceae</taxon>
        <taxon>Allorhodopirellula</taxon>
    </lineage>
</organism>
<feature type="domain" description="NADH-Ubiquinone oxidoreductase (complex I) chain 5 N-terminal" evidence="10">
    <location>
        <begin position="70"/>
        <end position="114"/>
    </location>
</feature>
<feature type="transmembrane region" description="Helical" evidence="8">
    <location>
        <begin position="414"/>
        <end position="434"/>
    </location>
</feature>
<proteinExistence type="inferred from homology"/>
<feature type="transmembrane region" description="Helical" evidence="8">
    <location>
        <begin position="466"/>
        <end position="492"/>
    </location>
</feature>
<dbReference type="RefSeq" id="WP_186774906.1">
    <property type="nucleotide sequence ID" value="NZ_SJPK01000005.1"/>
</dbReference>
<keyword evidence="12" id="KW-1185">Reference proteome</keyword>
<evidence type="ECO:0000256" key="1">
    <source>
        <dbReference type="ARBA" id="ARBA00004651"/>
    </source>
</evidence>
<evidence type="ECO:0000256" key="2">
    <source>
        <dbReference type="ARBA" id="ARBA00005346"/>
    </source>
</evidence>
<dbReference type="InterPro" id="IPR001750">
    <property type="entry name" value="ND/Mrp_TM"/>
</dbReference>
<feature type="domain" description="NADH:quinone oxidoreductase/Mrp antiporter transmembrane" evidence="9">
    <location>
        <begin position="130"/>
        <end position="428"/>
    </location>
</feature>
<feature type="transmembrane region" description="Helical" evidence="8">
    <location>
        <begin position="165"/>
        <end position="189"/>
    </location>
</feature>
<dbReference type="PRINTS" id="PR01434">
    <property type="entry name" value="NADHDHGNASE5"/>
</dbReference>
<evidence type="ECO:0000256" key="8">
    <source>
        <dbReference type="SAM" id="Phobius"/>
    </source>
</evidence>
<evidence type="ECO:0000256" key="7">
    <source>
        <dbReference type="RuleBase" id="RU000320"/>
    </source>
</evidence>
<dbReference type="Pfam" id="PF00361">
    <property type="entry name" value="Proton_antipo_M"/>
    <property type="match status" value="1"/>
</dbReference>
<dbReference type="EMBL" id="SJPK01000005">
    <property type="protein sequence ID" value="TWT66582.1"/>
    <property type="molecule type" value="Genomic_DNA"/>
</dbReference>
<feature type="transmembrane region" description="Helical" evidence="8">
    <location>
        <begin position="341"/>
        <end position="361"/>
    </location>
</feature>